<reference evidence="2" key="2">
    <citation type="submission" date="2025-08" db="UniProtKB">
        <authorList>
            <consortium name="Ensembl"/>
        </authorList>
    </citation>
    <scope>IDENTIFICATION</scope>
</reference>
<dbReference type="Pfam" id="PF14976">
    <property type="entry name" value="YPEH2ZP"/>
    <property type="match status" value="1"/>
</dbReference>
<dbReference type="Ensembl" id="ENSLACT00000025704.1">
    <property type="protein sequence ID" value="ENSLACP00000022877.1"/>
    <property type="gene ID" value="ENSLACG00000022311.1"/>
</dbReference>
<name>M3XJH1_LATCH</name>
<dbReference type="InterPro" id="IPR026768">
    <property type="entry name" value="YPEH2ZP"/>
</dbReference>
<evidence type="ECO:0000256" key="1">
    <source>
        <dbReference type="ARBA" id="ARBA00006888"/>
    </source>
</evidence>
<dbReference type="AlphaFoldDB" id="M3XJH1"/>
<comment type="similarity">
    <text evidence="1">Belongs to the FAM72 family.</text>
</comment>
<dbReference type="GO" id="GO:0005829">
    <property type="term" value="C:cytosol"/>
    <property type="evidence" value="ECO:0007669"/>
    <property type="project" value="TreeGrafter"/>
</dbReference>
<reference evidence="2" key="3">
    <citation type="submission" date="2025-09" db="UniProtKB">
        <authorList>
            <consortium name="Ensembl"/>
        </authorList>
    </citation>
    <scope>IDENTIFICATION</scope>
</reference>
<dbReference type="GeneTree" id="ENSGT00390000005106"/>
<dbReference type="GeneID" id="102364629"/>
<dbReference type="RefSeq" id="XP_006000446.1">
    <property type="nucleotide sequence ID" value="XM_006000384.3"/>
</dbReference>
<dbReference type="EMBL" id="AFYH01111230">
    <property type="status" value="NOT_ANNOTATED_CDS"/>
    <property type="molecule type" value="Genomic_DNA"/>
</dbReference>
<reference evidence="3" key="1">
    <citation type="submission" date="2011-08" db="EMBL/GenBank/DDBJ databases">
        <title>The draft genome of Latimeria chalumnae.</title>
        <authorList>
            <person name="Di Palma F."/>
            <person name="Alfoldi J."/>
            <person name="Johnson J."/>
            <person name="Berlin A."/>
            <person name="Gnerre S."/>
            <person name="Jaffe D."/>
            <person name="MacCallum I."/>
            <person name="Young S."/>
            <person name="Walker B.J."/>
            <person name="Lander E."/>
            <person name="Lindblad-Toh K."/>
        </authorList>
    </citation>
    <scope>NUCLEOTIDE SEQUENCE [LARGE SCALE GENOMIC DNA]</scope>
    <source>
        <strain evidence="3">Wild caught</strain>
    </source>
</reference>
<organism evidence="2 3">
    <name type="scientific">Latimeria chalumnae</name>
    <name type="common">Coelacanth</name>
    <dbReference type="NCBI Taxonomy" id="7897"/>
    <lineage>
        <taxon>Eukaryota</taxon>
        <taxon>Metazoa</taxon>
        <taxon>Chordata</taxon>
        <taxon>Craniata</taxon>
        <taxon>Vertebrata</taxon>
        <taxon>Euteleostomi</taxon>
        <taxon>Coelacanthiformes</taxon>
        <taxon>Coelacanthidae</taxon>
        <taxon>Latimeria</taxon>
    </lineage>
</organism>
<dbReference type="HOGENOM" id="CLU_127817_0_0_1"/>
<dbReference type="STRING" id="7897.ENSLACP00000022877"/>
<dbReference type="CTD" id="729533"/>
<gene>
    <name evidence="2" type="primary">FAM72A</name>
</gene>
<dbReference type="OMA" id="HLWIFNS"/>
<dbReference type="FunCoup" id="M3XJH1">
    <property type="interactions" value="1062"/>
</dbReference>
<dbReference type="KEGG" id="lcm:102364629"/>
<proteinExistence type="inferred from homology"/>
<dbReference type="PANTHER" id="PTHR31841:SF1">
    <property type="entry name" value="PROTEIN FAM72A-RELATED"/>
    <property type="match status" value="1"/>
</dbReference>
<keyword evidence="3" id="KW-1185">Reference proteome</keyword>
<dbReference type="eggNOG" id="ENOG502S1HA">
    <property type="taxonomic scope" value="Eukaryota"/>
</dbReference>
<sequence>MPTSTFKNKCVSVLCCNFCDHILCTRGMKAVLLADAEIELYSTDIPPTSSVDFVGSCYSTEGCKCKLKDIACLTCGNIVGYHVVAPCKPCLLSCNNGHFWMFHSKAVSAFNRLDSSGMNLLLWGNLPETEESENEDLDSLSEEECIR</sequence>
<dbReference type="PANTHER" id="PTHR31841">
    <property type="entry name" value="PROTEIN FAM72A-RELATED"/>
    <property type="match status" value="1"/>
</dbReference>
<dbReference type="Proteomes" id="UP000008672">
    <property type="component" value="Unassembled WGS sequence"/>
</dbReference>
<evidence type="ECO:0000313" key="3">
    <source>
        <dbReference type="Proteomes" id="UP000008672"/>
    </source>
</evidence>
<protein>
    <submittedName>
        <fullName evidence="2">Family with sequence similarity 72 member A</fullName>
    </submittedName>
</protein>
<dbReference type="OrthoDB" id="2526683at2759"/>
<accession>M3XJH1</accession>
<evidence type="ECO:0000313" key="2">
    <source>
        <dbReference type="Ensembl" id="ENSLACP00000022877.1"/>
    </source>
</evidence>
<dbReference type="InParanoid" id="M3XJH1"/>